<feature type="signal peptide" evidence="1">
    <location>
        <begin position="1"/>
        <end position="19"/>
    </location>
</feature>
<dbReference type="Proteomes" id="UP000009175">
    <property type="component" value="Chromosome"/>
</dbReference>
<dbReference type="STRING" id="326297.Sama_1094"/>
<evidence type="ECO:0000256" key="1">
    <source>
        <dbReference type="SAM" id="SignalP"/>
    </source>
</evidence>
<gene>
    <name evidence="2" type="ordered locus">Sama_1094</name>
</gene>
<dbReference type="HOGENOM" id="CLU_1204002_0_0_6"/>
<organism evidence="2 3">
    <name type="scientific">Shewanella amazonensis (strain ATCC BAA-1098 / SB2B)</name>
    <dbReference type="NCBI Taxonomy" id="326297"/>
    <lineage>
        <taxon>Bacteria</taxon>
        <taxon>Pseudomonadati</taxon>
        <taxon>Pseudomonadota</taxon>
        <taxon>Gammaproteobacteria</taxon>
        <taxon>Alteromonadales</taxon>
        <taxon>Shewanellaceae</taxon>
        <taxon>Shewanella</taxon>
    </lineage>
</organism>
<name>A1S4J5_SHEAM</name>
<protein>
    <submittedName>
        <fullName evidence="2">Uncharacterized protein</fullName>
    </submittedName>
</protein>
<feature type="chain" id="PRO_5002637140" evidence="1">
    <location>
        <begin position="20"/>
        <end position="244"/>
    </location>
</feature>
<evidence type="ECO:0000313" key="2">
    <source>
        <dbReference type="EMBL" id="ABL99301.1"/>
    </source>
</evidence>
<dbReference type="eggNOG" id="COG0834">
    <property type="taxonomic scope" value="Bacteria"/>
</dbReference>
<reference evidence="2 3" key="1">
    <citation type="submission" date="2006-12" db="EMBL/GenBank/DDBJ databases">
        <title>Complete sequence of Shewanella amazonensis SB2B.</title>
        <authorList>
            <consortium name="US DOE Joint Genome Institute"/>
            <person name="Copeland A."/>
            <person name="Lucas S."/>
            <person name="Lapidus A."/>
            <person name="Barry K."/>
            <person name="Detter J.C."/>
            <person name="Glavina del Rio T."/>
            <person name="Hammon N."/>
            <person name="Israni S."/>
            <person name="Dalin E."/>
            <person name="Tice H."/>
            <person name="Pitluck S."/>
            <person name="Munk A.C."/>
            <person name="Brettin T."/>
            <person name="Bruce D."/>
            <person name="Han C."/>
            <person name="Tapia R."/>
            <person name="Gilna P."/>
            <person name="Schmutz J."/>
            <person name="Larimer F."/>
            <person name="Land M."/>
            <person name="Hauser L."/>
            <person name="Kyrpides N."/>
            <person name="Mikhailova N."/>
            <person name="Fredrickson J."/>
            <person name="Richardson P."/>
        </authorList>
    </citation>
    <scope>NUCLEOTIDE SEQUENCE [LARGE SCALE GENOMIC DNA]</scope>
    <source>
        <strain evidence="3">ATCC BAA-1098 / SB2B</strain>
    </source>
</reference>
<evidence type="ECO:0000313" key="3">
    <source>
        <dbReference type="Proteomes" id="UP000009175"/>
    </source>
</evidence>
<dbReference type="Gene3D" id="3.40.190.10">
    <property type="entry name" value="Periplasmic binding protein-like II"/>
    <property type="match status" value="2"/>
</dbReference>
<accession>A1S4J5</accession>
<dbReference type="KEGG" id="saz:Sama_1094"/>
<keyword evidence="1" id="KW-0732">Signal</keyword>
<dbReference type="RefSeq" id="WP_011759210.1">
    <property type="nucleotide sequence ID" value="NC_008700.1"/>
</dbReference>
<sequence>MVRRFLFATLSLCAFVASAGQLRACIDEFPPYQSLMPEPHGNNIAALRLFAKLIDHDPVFLPSPNFARCQRMLDMGDADIVAGVIASPERQQRWILLPYRRDSRYLFLTRPGGVTVSRYDNLLGHSIAVSRNTMYFDYFDNDSRLKKQVVGDLVTGVRMLLADRVDVVIAPENALPFLSREFSNFAHAVQVSEYRYQEDRVIQFALSRQHRLDIDEQRLRRVITEAFEQSLFESALQAMPASAQ</sequence>
<dbReference type="EMBL" id="CP000507">
    <property type="protein sequence ID" value="ABL99301.1"/>
    <property type="molecule type" value="Genomic_DNA"/>
</dbReference>
<proteinExistence type="predicted"/>
<keyword evidence="3" id="KW-1185">Reference proteome</keyword>
<dbReference type="OrthoDB" id="370676at2"/>
<dbReference type="AlphaFoldDB" id="A1S4J5"/>
<dbReference type="SUPFAM" id="SSF53850">
    <property type="entry name" value="Periplasmic binding protein-like II"/>
    <property type="match status" value="1"/>
</dbReference>